<feature type="transmembrane region" description="Helical" evidence="1">
    <location>
        <begin position="224"/>
        <end position="247"/>
    </location>
</feature>
<keyword evidence="1" id="KW-0472">Membrane</keyword>
<name>A0A411HNW4_9GAMM</name>
<keyword evidence="1" id="KW-0812">Transmembrane</keyword>
<sequence>MFEKFSRSWALVKASAGVLRAQKTLLVFPALSAICTIIVTASFFLPMAFTGELQQASRTHVSPGGAVLMFLFYLVQYFVIIFFNTALIGAVTIHLRGGTPTAADGFRIAMSKLPTIFGYAVISATVGMVLRALQDRAGFIGQWVISLIGMGWSLATFLVVPVLVNSDVGPFDAVKRSAELLKRTWGESLIGNAGIGVVFGLLIFGLILAAAGLITLAAVSHSVILIGVVIVLCVIAALMLALVQAALQGIYAAAVYRYAEEGVVGGGFDNALVATAFKQK</sequence>
<feature type="transmembrane region" description="Helical" evidence="1">
    <location>
        <begin position="69"/>
        <end position="95"/>
    </location>
</feature>
<accession>A0A411HNW4</accession>
<dbReference type="AlphaFoldDB" id="A0A411HNW4"/>
<dbReference type="OrthoDB" id="5637493at2"/>
<dbReference type="Proteomes" id="UP000291562">
    <property type="component" value="Chromosome"/>
</dbReference>
<protein>
    <recommendedName>
        <fullName evidence="4">Glycerophosphoryl diester phosphodiesterase membrane domain-containing protein</fullName>
    </recommendedName>
</protein>
<proteinExistence type="predicted"/>
<evidence type="ECO:0000256" key="1">
    <source>
        <dbReference type="SAM" id="Phobius"/>
    </source>
</evidence>
<evidence type="ECO:0008006" key="4">
    <source>
        <dbReference type="Google" id="ProtNLM"/>
    </source>
</evidence>
<organism evidence="2 3">
    <name type="scientific">Pseudolysobacter antarcticus</name>
    <dbReference type="NCBI Taxonomy" id="2511995"/>
    <lineage>
        <taxon>Bacteria</taxon>
        <taxon>Pseudomonadati</taxon>
        <taxon>Pseudomonadota</taxon>
        <taxon>Gammaproteobacteria</taxon>
        <taxon>Lysobacterales</taxon>
        <taxon>Rhodanobacteraceae</taxon>
        <taxon>Pseudolysobacter</taxon>
    </lineage>
</organism>
<feature type="transmembrane region" description="Helical" evidence="1">
    <location>
        <begin position="116"/>
        <end position="134"/>
    </location>
</feature>
<dbReference type="Pfam" id="PF19656">
    <property type="entry name" value="DUF6159"/>
    <property type="match status" value="1"/>
</dbReference>
<dbReference type="KEGG" id="xbc:ELE36_18440"/>
<evidence type="ECO:0000313" key="3">
    <source>
        <dbReference type="Proteomes" id="UP000291562"/>
    </source>
</evidence>
<dbReference type="RefSeq" id="WP_129835906.1">
    <property type="nucleotide sequence ID" value="NZ_CP035704.1"/>
</dbReference>
<keyword evidence="1" id="KW-1133">Transmembrane helix</keyword>
<reference evidence="2 3" key="1">
    <citation type="submission" date="2019-01" db="EMBL/GenBank/DDBJ databases">
        <title>Pseudolysobacter antarctica gen. nov., sp. nov., isolated from Fildes Peninsula, Antarctica.</title>
        <authorList>
            <person name="Wei Z."/>
            <person name="Peng F."/>
        </authorList>
    </citation>
    <scope>NUCLEOTIDE SEQUENCE [LARGE SCALE GENOMIC DNA]</scope>
    <source>
        <strain evidence="2 3">AQ6-296</strain>
    </source>
</reference>
<feature type="transmembrane region" description="Helical" evidence="1">
    <location>
        <begin position="140"/>
        <end position="164"/>
    </location>
</feature>
<gene>
    <name evidence="2" type="ORF">ELE36_18440</name>
</gene>
<feature type="transmembrane region" description="Helical" evidence="1">
    <location>
        <begin position="25"/>
        <end position="49"/>
    </location>
</feature>
<evidence type="ECO:0000313" key="2">
    <source>
        <dbReference type="EMBL" id="QBB72183.1"/>
    </source>
</evidence>
<dbReference type="InterPro" id="IPR046157">
    <property type="entry name" value="DUF6159"/>
</dbReference>
<feature type="transmembrane region" description="Helical" evidence="1">
    <location>
        <begin position="185"/>
        <end position="218"/>
    </location>
</feature>
<dbReference type="EMBL" id="CP035704">
    <property type="protein sequence ID" value="QBB72183.1"/>
    <property type="molecule type" value="Genomic_DNA"/>
</dbReference>
<keyword evidence="3" id="KW-1185">Reference proteome</keyword>